<dbReference type="InterPro" id="IPR023606">
    <property type="entry name" value="CoA-Trfase_III_dom_1_sf"/>
</dbReference>
<dbReference type="InterPro" id="IPR050509">
    <property type="entry name" value="CoA-transferase_III"/>
</dbReference>
<accession>A0ABN9SLZ5</accession>
<reference evidence="3" key="1">
    <citation type="submission" date="2023-10" db="EMBL/GenBank/DDBJ databases">
        <authorList>
            <person name="Chen Y."/>
            <person name="Shah S."/>
            <person name="Dougan E. K."/>
            <person name="Thang M."/>
            <person name="Chan C."/>
        </authorList>
    </citation>
    <scope>NUCLEOTIDE SEQUENCE [LARGE SCALE GENOMIC DNA]</scope>
</reference>
<dbReference type="Gene3D" id="3.40.50.10540">
    <property type="entry name" value="Crotonobetainyl-coa:carnitine coa-transferase, domain 1"/>
    <property type="match status" value="1"/>
</dbReference>
<dbReference type="PANTHER" id="PTHR48228:SF4">
    <property type="entry name" value="BLR3030 PROTEIN"/>
    <property type="match status" value="1"/>
</dbReference>
<evidence type="ECO:0000313" key="4">
    <source>
        <dbReference type="Proteomes" id="UP001189429"/>
    </source>
</evidence>
<dbReference type="Pfam" id="PF02515">
    <property type="entry name" value="CoA_transf_3"/>
    <property type="match status" value="1"/>
</dbReference>
<evidence type="ECO:0000256" key="2">
    <source>
        <dbReference type="SAM" id="MobiDB-lite"/>
    </source>
</evidence>
<evidence type="ECO:0000256" key="1">
    <source>
        <dbReference type="ARBA" id="ARBA00008383"/>
    </source>
</evidence>
<proteinExistence type="inferred from homology"/>
<dbReference type="SUPFAM" id="SSF89796">
    <property type="entry name" value="CoA-transferase family III (CaiB/BaiF)"/>
    <property type="match status" value="1"/>
</dbReference>
<comment type="similarity">
    <text evidence="1">Belongs to the CoA-transferase III family.</text>
</comment>
<comment type="caution">
    <text evidence="3">The sequence shown here is derived from an EMBL/GenBank/DDBJ whole genome shotgun (WGS) entry which is preliminary data.</text>
</comment>
<evidence type="ECO:0008006" key="5">
    <source>
        <dbReference type="Google" id="ProtNLM"/>
    </source>
</evidence>
<dbReference type="PANTHER" id="PTHR48228">
    <property type="entry name" value="SUCCINYL-COA--D-CITRAMALATE COA-TRANSFERASE"/>
    <property type="match status" value="1"/>
</dbReference>
<dbReference type="InterPro" id="IPR003673">
    <property type="entry name" value="CoA-Trfase_fam_III"/>
</dbReference>
<dbReference type="EMBL" id="CAUYUJ010011892">
    <property type="protein sequence ID" value="CAK0832849.1"/>
    <property type="molecule type" value="Genomic_DNA"/>
</dbReference>
<evidence type="ECO:0000313" key="3">
    <source>
        <dbReference type="EMBL" id="CAK0832849.1"/>
    </source>
</evidence>
<name>A0ABN9SLZ5_9DINO</name>
<gene>
    <name evidence="3" type="ORF">PCOR1329_LOCUS30727</name>
</gene>
<protein>
    <recommendedName>
        <fullName evidence="5">Formyl-CoA transferase</fullName>
    </recommendedName>
</protein>
<keyword evidence="4" id="KW-1185">Reference proteome</keyword>
<feature type="region of interest" description="Disordered" evidence="2">
    <location>
        <begin position="1"/>
        <end position="27"/>
    </location>
</feature>
<dbReference type="Proteomes" id="UP001189429">
    <property type="component" value="Unassembled WGS sequence"/>
</dbReference>
<organism evidence="3 4">
    <name type="scientific">Prorocentrum cordatum</name>
    <dbReference type="NCBI Taxonomy" id="2364126"/>
    <lineage>
        <taxon>Eukaryota</taxon>
        <taxon>Sar</taxon>
        <taxon>Alveolata</taxon>
        <taxon>Dinophyceae</taxon>
        <taxon>Prorocentrales</taxon>
        <taxon>Prorocentraceae</taxon>
        <taxon>Prorocentrum</taxon>
    </lineage>
</organism>
<sequence length="179" mass="18972">MGCSSGKAGPPSKGASSDPKGKGSATAATDLPLRGIRVVDFGQFVAGPMCGKMLLDQGADVIHIGPPRPSWNSQANSVLNMGKHLVTLDLKDAKDVQKARDLYISKADILIENFPPGRMDKFGLGADAMLKAYPGLIYVSMPGFASGDEEFQDVKAHEHVIMARAGVFWTWVSPGPCEA</sequence>